<keyword evidence="5" id="KW-0732">Signal</keyword>
<dbReference type="Pfam" id="PF07495">
    <property type="entry name" value="Y_Y_Y"/>
    <property type="match status" value="1"/>
</dbReference>
<dbReference type="Gene3D" id="2.130.10.10">
    <property type="entry name" value="YVTN repeat-like/Quinoprotein amine dehydrogenase"/>
    <property type="match status" value="3"/>
</dbReference>
<evidence type="ECO:0000256" key="2">
    <source>
        <dbReference type="ARBA" id="ARBA00022777"/>
    </source>
</evidence>
<reference evidence="7 8" key="1">
    <citation type="submission" date="2020-08" db="EMBL/GenBank/DDBJ databases">
        <title>Genomic Encyclopedia of Type Strains, Phase IV (KMG-V): Genome sequencing to study the core and pangenomes of soil and plant-associated prokaryotes.</title>
        <authorList>
            <person name="Whitman W."/>
        </authorList>
    </citation>
    <scope>NUCLEOTIDE SEQUENCE [LARGE SCALE GENOMIC DNA]</scope>
    <source>
        <strain evidence="7 8">X5P3</strain>
    </source>
</reference>
<dbReference type="SMART" id="SM00387">
    <property type="entry name" value="HATPase_c"/>
    <property type="match status" value="1"/>
</dbReference>
<dbReference type="PANTHER" id="PTHR24421:SF62">
    <property type="entry name" value="SENSORY TRANSDUCTION HISTIDINE KINASE"/>
    <property type="match status" value="1"/>
</dbReference>
<dbReference type="Gene3D" id="1.20.5.1930">
    <property type="match status" value="1"/>
</dbReference>
<dbReference type="GO" id="GO:0046983">
    <property type="term" value="F:protein dimerization activity"/>
    <property type="evidence" value="ECO:0007669"/>
    <property type="project" value="InterPro"/>
</dbReference>
<sequence>MVFRFALVVVCLGGWCALPARSQVRPESTQALPAQQQFEYTRTLWRISDGLPEDTVQAIVESSEGVLWIGTTGGLTRFDGSHMEVTARAQPLLANSIFTLTFGRDGSLWAGTEGGGLLRLRNGVVKAYSSSEGLTDGFVRKVFEDSRGRLWVGTDDGLFVMDAASTGERLRRVDVGAIAPQAVHSITEDKTGRIWVGGSRLIALDPDGTEREFALPGAYSQNRVKSVLETRDGRLWVGTVGGLQYLEKGKFHTVAGIRATVRTLLESSDGTLWIGTIGNGVWTLRPGSSDTLRRISGQGLLPSETVLYLFEDDQRQIWIGTQAGLVRLNKTPVRVVALPESGDPDFGTISGDEHGDVWVAAQNLYLIRKNVARRVTYGGLTNIKVRNVYRARDGALWIGTDGSGAYRVDGDEVRHYTAPAELTNNFIRGFLESRDGAMWIATDEGVSRIGAEGAKKFTEANGLAFFSTRSLLQDSGGSLWIGTDHGLSRWKNGRFEQDAATVALAQDQVWSILEDRSGALWFGTRDHGLFRYRAGPGAGKGSLQQFTASEGLPSNSVYQVLQDRTGRFWVTGPNTIASVAETEMERASSAAQPLSVQTYRMPFGADGAQMYGGRQPAGYLAPDDSVWFPTSRGAAHLARVETAAEPAPRASVDGVIEDGQSVAPNGPLKVAANVVRLSFAFTVVSLRPQDGVRFRYKLEGFDPSWNTAGVNREATYTNLRAGSYRFRVRAFNTANPESVSEFDLVLVKAQVFYETWWFYALCGVIVLAVAWSLYQVRVRGMRTRFAAVLEERSRLAREMHDTVIQGCAGISALLEAMASTQELKAGSEQVATKDGLLEVARVQARTTIDEARQAIWNMRHEPEKDVDLIAALKGVAAQTTRESEAGESRTVVAFEHDVERMAVGASVAHEILMTVREAVYNSVQHSRSGRVELQLKMRGEELVISIADKGCGFATDRENVVAEGHYGIVGMRERVQRLGGRMELTSARGVGTRVQLRLRVRGDSR</sequence>
<organism evidence="7 8">
    <name type="scientific">Granulicella mallensis</name>
    <dbReference type="NCBI Taxonomy" id="940614"/>
    <lineage>
        <taxon>Bacteria</taxon>
        <taxon>Pseudomonadati</taxon>
        <taxon>Acidobacteriota</taxon>
        <taxon>Terriglobia</taxon>
        <taxon>Terriglobales</taxon>
        <taxon>Acidobacteriaceae</taxon>
        <taxon>Granulicella</taxon>
    </lineage>
</organism>
<keyword evidence="1" id="KW-0808">Transferase</keyword>
<dbReference type="GO" id="GO:0016020">
    <property type="term" value="C:membrane"/>
    <property type="evidence" value="ECO:0007669"/>
    <property type="project" value="InterPro"/>
</dbReference>
<dbReference type="PROSITE" id="PS50109">
    <property type="entry name" value="HIS_KIN"/>
    <property type="match status" value="1"/>
</dbReference>
<dbReference type="InterPro" id="IPR036890">
    <property type="entry name" value="HATPase_C_sf"/>
</dbReference>
<dbReference type="Pfam" id="PF07494">
    <property type="entry name" value="Reg_prop"/>
    <property type="match status" value="8"/>
</dbReference>
<dbReference type="InterPro" id="IPR005467">
    <property type="entry name" value="His_kinase_dom"/>
</dbReference>
<accession>A0A7W8E730</accession>
<keyword evidence="4" id="KW-0812">Transmembrane</keyword>
<proteinExistence type="predicted"/>
<dbReference type="PANTHER" id="PTHR24421">
    <property type="entry name" value="NITRATE/NITRITE SENSOR PROTEIN NARX-RELATED"/>
    <property type="match status" value="1"/>
</dbReference>
<evidence type="ECO:0000313" key="8">
    <source>
        <dbReference type="Proteomes" id="UP000584867"/>
    </source>
</evidence>
<keyword evidence="4" id="KW-0472">Membrane</keyword>
<evidence type="ECO:0000256" key="4">
    <source>
        <dbReference type="SAM" id="Phobius"/>
    </source>
</evidence>
<protein>
    <submittedName>
        <fullName evidence="7">Ligand-binding sensor domain-containing protein/signal transduction histidine kinase</fullName>
    </submittedName>
</protein>
<dbReference type="GO" id="GO:0000155">
    <property type="term" value="F:phosphorelay sensor kinase activity"/>
    <property type="evidence" value="ECO:0007669"/>
    <property type="project" value="InterPro"/>
</dbReference>
<dbReference type="RefSeq" id="WP_184252398.1">
    <property type="nucleotide sequence ID" value="NZ_JACHIO010000001.1"/>
</dbReference>
<keyword evidence="2 7" id="KW-0418">Kinase</keyword>
<dbReference type="InterPro" id="IPR050482">
    <property type="entry name" value="Sensor_HK_TwoCompSys"/>
</dbReference>
<dbReference type="InterPro" id="IPR003594">
    <property type="entry name" value="HATPase_dom"/>
</dbReference>
<keyword evidence="3" id="KW-0902">Two-component regulatory system</keyword>
<feature type="transmembrane region" description="Helical" evidence="4">
    <location>
        <begin position="756"/>
        <end position="774"/>
    </location>
</feature>
<evidence type="ECO:0000256" key="3">
    <source>
        <dbReference type="ARBA" id="ARBA00023012"/>
    </source>
</evidence>
<feature type="signal peptide" evidence="5">
    <location>
        <begin position="1"/>
        <end position="22"/>
    </location>
</feature>
<gene>
    <name evidence="7" type="ORF">HDF15_000188</name>
</gene>
<evidence type="ECO:0000256" key="1">
    <source>
        <dbReference type="ARBA" id="ARBA00022679"/>
    </source>
</evidence>
<dbReference type="InterPro" id="IPR011712">
    <property type="entry name" value="Sig_transdc_His_kin_sub3_dim/P"/>
</dbReference>
<keyword evidence="4" id="KW-1133">Transmembrane helix</keyword>
<dbReference type="Gene3D" id="2.60.40.10">
    <property type="entry name" value="Immunoglobulins"/>
    <property type="match status" value="1"/>
</dbReference>
<dbReference type="InterPro" id="IPR015943">
    <property type="entry name" value="WD40/YVTN_repeat-like_dom_sf"/>
</dbReference>
<dbReference type="Proteomes" id="UP000584867">
    <property type="component" value="Unassembled WGS sequence"/>
</dbReference>
<dbReference type="CDD" id="cd16917">
    <property type="entry name" value="HATPase_UhpB-NarQ-NarX-like"/>
    <property type="match status" value="1"/>
</dbReference>
<dbReference type="AlphaFoldDB" id="A0A7W8E730"/>
<dbReference type="Pfam" id="PF07730">
    <property type="entry name" value="HisKA_3"/>
    <property type="match status" value="1"/>
</dbReference>
<dbReference type="SUPFAM" id="SSF63829">
    <property type="entry name" value="Calcium-dependent phosphotriesterase"/>
    <property type="match status" value="3"/>
</dbReference>
<feature type="chain" id="PRO_5030668081" evidence="5">
    <location>
        <begin position="23"/>
        <end position="1005"/>
    </location>
</feature>
<dbReference type="Pfam" id="PF02518">
    <property type="entry name" value="HATPase_c"/>
    <property type="match status" value="1"/>
</dbReference>
<dbReference type="InterPro" id="IPR011123">
    <property type="entry name" value="Y_Y_Y"/>
</dbReference>
<comment type="caution">
    <text evidence="7">The sequence shown here is derived from an EMBL/GenBank/DDBJ whole genome shotgun (WGS) entry which is preliminary data.</text>
</comment>
<dbReference type="InterPro" id="IPR013783">
    <property type="entry name" value="Ig-like_fold"/>
</dbReference>
<evidence type="ECO:0000256" key="5">
    <source>
        <dbReference type="SAM" id="SignalP"/>
    </source>
</evidence>
<dbReference type="EMBL" id="JACHIO010000001">
    <property type="protein sequence ID" value="MBB5061863.1"/>
    <property type="molecule type" value="Genomic_DNA"/>
</dbReference>
<dbReference type="Gene3D" id="3.30.565.10">
    <property type="entry name" value="Histidine kinase-like ATPase, C-terminal domain"/>
    <property type="match status" value="1"/>
</dbReference>
<evidence type="ECO:0000313" key="7">
    <source>
        <dbReference type="EMBL" id="MBB5061863.1"/>
    </source>
</evidence>
<evidence type="ECO:0000259" key="6">
    <source>
        <dbReference type="PROSITE" id="PS50109"/>
    </source>
</evidence>
<dbReference type="InterPro" id="IPR011110">
    <property type="entry name" value="Reg_prop"/>
</dbReference>
<dbReference type="SUPFAM" id="SSF55874">
    <property type="entry name" value="ATPase domain of HSP90 chaperone/DNA topoisomerase II/histidine kinase"/>
    <property type="match status" value="1"/>
</dbReference>
<feature type="domain" description="Histidine kinase" evidence="6">
    <location>
        <begin position="910"/>
        <end position="1002"/>
    </location>
</feature>
<name>A0A7W8E730_9BACT</name>